<evidence type="ECO:0000313" key="3">
    <source>
        <dbReference type="Proteomes" id="UP000886520"/>
    </source>
</evidence>
<evidence type="ECO:0000313" key="2">
    <source>
        <dbReference type="EMBL" id="KAI5071994.1"/>
    </source>
</evidence>
<accession>A0A9D4ZE57</accession>
<feature type="compositionally biased region" description="Basic and acidic residues" evidence="1">
    <location>
        <begin position="1"/>
        <end position="12"/>
    </location>
</feature>
<dbReference type="Proteomes" id="UP000886520">
    <property type="component" value="Chromosome 12"/>
</dbReference>
<protein>
    <submittedName>
        <fullName evidence="2">Uncharacterized protein</fullName>
    </submittedName>
</protein>
<organism evidence="2 3">
    <name type="scientific">Adiantum capillus-veneris</name>
    <name type="common">Maidenhair fern</name>
    <dbReference type="NCBI Taxonomy" id="13818"/>
    <lineage>
        <taxon>Eukaryota</taxon>
        <taxon>Viridiplantae</taxon>
        <taxon>Streptophyta</taxon>
        <taxon>Embryophyta</taxon>
        <taxon>Tracheophyta</taxon>
        <taxon>Polypodiopsida</taxon>
        <taxon>Polypodiidae</taxon>
        <taxon>Polypodiales</taxon>
        <taxon>Pteridineae</taxon>
        <taxon>Pteridaceae</taxon>
        <taxon>Vittarioideae</taxon>
        <taxon>Adiantum</taxon>
    </lineage>
</organism>
<feature type="region of interest" description="Disordered" evidence="1">
    <location>
        <begin position="1"/>
        <end position="27"/>
    </location>
</feature>
<name>A0A9D4ZE57_ADICA</name>
<comment type="caution">
    <text evidence="2">The sequence shown here is derived from an EMBL/GenBank/DDBJ whole genome shotgun (WGS) entry which is preliminary data.</text>
</comment>
<sequence length="81" mass="9304">MEAIGREGRGETSGHSWDLNDSPLEKLPKNDYVLDDAQYDFSDSEDDEVMLPRYFACDRPPYSFMIACIQYRQAVTIGEAY</sequence>
<dbReference type="AlphaFoldDB" id="A0A9D4ZE57"/>
<dbReference type="EMBL" id="JABFUD020000012">
    <property type="protein sequence ID" value="KAI5071994.1"/>
    <property type="molecule type" value="Genomic_DNA"/>
</dbReference>
<evidence type="ECO:0000256" key="1">
    <source>
        <dbReference type="SAM" id="MobiDB-lite"/>
    </source>
</evidence>
<reference evidence="2" key="1">
    <citation type="submission" date="2021-01" db="EMBL/GenBank/DDBJ databases">
        <title>Adiantum capillus-veneris genome.</title>
        <authorList>
            <person name="Fang Y."/>
            <person name="Liao Q."/>
        </authorList>
    </citation>
    <scope>NUCLEOTIDE SEQUENCE</scope>
    <source>
        <strain evidence="2">H3</strain>
        <tissue evidence="2">Leaf</tissue>
    </source>
</reference>
<gene>
    <name evidence="2" type="ORF">GOP47_0012100</name>
</gene>
<keyword evidence="3" id="KW-1185">Reference proteome</keyword>
<proteinExistence type="predicted"/>